<sequence>MPPPIDAATPATDVAPSDPAVVTDARAGAPAAAAEATPVPDPVPQAAPKAVSADAAISATEEEKQEYKQAYNQLSIGQTDEAITSFDAYLLKYPGGGYASNVQYWLGEAYRVKQDAEAAKAAFNKVIDNYPASPKVPDALLKLGYIEIEQNNTVQAREYLTRISKDYPSSNAAYLASKKLATLTDVKP</sequence>
<dbReference type="EMBL" id="FUKI01000136">
    <property type="protein sequence ID" value="SJM94841.1"/>
    <property type="molecule type" value="Genomic_DNA"/>
</dbReference>
<reference evidence="6" key="1">
    <citation type="submission" date="2017-02" db="EMBL/GenBank/DDBJ databases">
        <authorList>
            <person name="Daims H."/>
        </authorList>
    </citation>
    <scope>NUCLEOTIDE SEQUENCE [LARGE SCALE GENOMIC DNA]</scope>
</reference>
<keyword evidence="2" id="KW-0802">TPR repeat</keyword>
<gene>
    <name evidence="5" type="ORF">CRENPOLYSF1_590008</name>
</gene>
<evidence type="ECO:0000256" key="2">
    <source>
        <dbReference type="PROSITE-ProRule" id="PRU00339"/>
    </source>
</evidence>
<dbReference type="InterPro" id="IPR014162">
    <property type="entry name" value="CpoB_C"/>
</dbReference>
<evidence type="ECO:0000313" key="6">
    <source>
        <dbReference type="Proteomes" id="UP000195667"/>
    </source>
</evidence>
<keyword evidence="1" id="KW-0732">Signal</keyword>
<evidence type="ECO:0000256" key="1">
    <source>
        <dbReference type="ARBA" id="ARBA00022729"/>
    </source>
</evidence>
<dbReference type="Gene3D" id="1.25.40.10">
    <property type="entry name" value="Tetratricopeptide repeat domain"/>
    <property type="match status" value="1"/>
</dbReference>
<feature type="region of interest" description="Disordered" evidence="3">
    <location>
        <begin position="25"/>
        <end position="54"/>
    </location>
</feature>
<proteinExistence type="predicted"/>
<name>A0A1R4HFP0_9GAMM</name>
<feature type="domain" description="Outer membrane lipoprotein BamD-like" evidence="4">
    <location>
        <begin position="62"/>
        <end position="183"/>
    </location>
</feature>
<dbReference type="InterPro" id="IPR011990">
    <property type="entry name" value="TPR-like_helical_dom_sf"/>
</dbReference>
<dbReference type="InterPro" id="IPR019734">
    <property type="entry name" value="TPR_rpt"/>
</dbReference>
<dbReference type="Pfam" id="PF13525">
    <property type="entry name" value="YfiO"/>
    <property type="match status" value="1"/>
</dbReference>
<keyword evidence="6" id="KW-1185">Reference proteome</keyword>
<dbReference type="NCBIfam" id="TIGR02795">
    <property type="entry name" value="tol_pal_ybgF"/>
    <property type="match status" value="1"/>
</dbReference>
<feature type="compositionally biased region" description="Low complexity" evidence="3">
    <location>
        <begin position="25"/>
        <end position="38"/>
    </location>
</feature>
<dbReference type="PROSITE" id="PS50005">
    <property type="entry name" value="TPR"/>
    <property type="match status" value="1"/>
</dbReference>
<accession>A0A1R4HFP0</accession>
<organism evidence="5 6">
    <name type="scientific">Crenothrix polyspora</name>
    <dbReference type="NCBI Taxonomy" id="360316"/>
    <lineage>
        <taxon>Bacteria</taxon>
        <taxon>Pseudomonadati</taxon>
        <taxon>Pseudomonadota</taxon>
        <taxon>Gammaproteobacteria</taxon>
        <taxon>Methylococcales</taxon>
        <taxon>Crenotrichaceae</taxon>
        <taxon>Crenothrix</taxon>
    </lineage>
</organism>
<evidence type="ECO:0000313" key="5">
    <source>
        <dbReference type="EMBL" id="SJM94841.1"/>
    </source>
</evidence>
<dbReference type="Proteomes" id="UP000195667">
    <property type="component" value="Unassembled WGS sequence"/>
</dbReference>
<evidence type="ECO:0000256" key="3">
    <source>
        <dbReference type="SAM" id="MobiDB-lite"/>
    </source>
</evidence>
<dbReference type="InterPro" id="IPR039565">
    <property type="entry name" value="BamD-like"/>
</dbReference>
<feature type="repeat" description="TPR" evidence="2">
    <location>
        <begin position="100"/>
        <end position="133"/>
    </location>
</feature>
<dbReference type="SUPFAM" id="SSF48452">
    <property type="entry name" value="TPR-like"/>
    <property type="match status" value="1"/>
</dbReference>
<evidence type="ECO:0000259" key="4">
    <source>
        <dbReference type="Pfam" id="PF13525"/>
    </source>
</evidence>
<protein>
    <submittedName>
        <fullName evidence="5">Tol-pal system protein YbgF</fullName>
    </submittedName>
</protein>
<dbReference type="AlphaFoldDB" id="A0A1R4HFP0"/>